<keyword evidence="2" id="KW-0647">Proteasome</keyword>
<comment type="caution">
    <text evidence="5">The sequence shown here is derived from an EMBL/GenBank/DDBJ whole genome shotgun (WGS) entry which is preliminary data.</text>
</comment>
<dbReference type="SMART" id="SM00088">
    <property type="entry name" value="PINT"/>
    <property type="match status" value="1"/>
</dbReference>
<dbReference type="AlphaFoldDB" id="A0A830HZ16"/>
<evidence type="ECO:0000256" key="3">
    <source>
        <dbReference type="SAM" id="MobiDB-lite"/>
    </source>
</evidence>
<reference evidence="5" key="1">
    <citation type="submission" date="2020-10" db="EMBL/GenBank/DDBJ databases">
        <title>Unveiling of a novel bifunctional photoreceptor, Dualchrome1, isolated from a cosmopolitan green alga.</title>
        <authorList>
            <person name="Suzuki S."/>
            <person name="Kawachi M."/>
        </authorList>
    </citation>
    <scope>NUCLEOTIDE SEQUENCE</scope>
    <source>
        <strain evidence="5">NIES 2893</strain>
    </source>
</reference>
<protein>
    <recommendedName>
        <fullName evidence="4">PCI domain-containing protein</fullName>
    </recommendedName>
</protein>
<keyword evidence="6" id="KW-1185">Reference proteome</keyword>
<accession>A0A830HZ16</accession>
<dbReference type="Pfam" id="PF01399">
    <property type="entry name" value="PCI"/>
    <property type="match status" value="1"/>
</dbReference>
<dbReference type="InterPro" id="IPR013586">
    <property type="entry name" value="PSMD3_C"/>
</dbReference>
<proteinExistence type="inferred from homology"/>
<dbReference type="Proteomes" id="UP000660262">
    <property type="component" value="Unassembled WGS sequence"/>
</dbReference>
<dbReference type="InterPro" id="IPR050756">
    <property type="entry name" value="CSN3"/>
</dbReference>
<dbReference type="SMART" id="SM00753">
    <property type="entry name" value="PAM"/>
    <property type="match status" value="1"/>
</dbReference>
<feature type="compositionally biased region" description="Basic and acidic residues" evidence="3">
    <location>
        <begin position="99"/>
        <end position="121"/>
    </location>
</feature>
<feature type="region of interest" description="Disordered" evidence="3">
    <location>
        <begin position="483"/>
        <end position="520"/>
    </location>
</feature>
<dbReference type="Gene3D" id="1.25.40.570">
    <property type="match status" value="1"/>
</dbReference>
<gene>
    <name evidence="5" type="ORF">PPROV_001098600</name>
</gene>
<dbReference type="EMBL" id="BNJQ01000040">
    <property type="protein sequence ID" value="GHP12258.1"/>
    <property type="molecule type" value="Genomic_DNA"/>
</dbReference>
<feature type="compositionally biased region" description="Basic and acidic residues" evidence="3">
    <location>
        <begin position="494"/>
        <end position="504"/>
    </location>
</feature>
<dbReference type="GO" id="GO:0008541">
    <property type="term" value="C:proteasome regulatory particle, lid subcomplex"/>
    <property type="evidence" value="ECO:0007669"/>
    <property type="project" value="TreeGrafter"/>
</dbReference>
<dbReference type="Pfam" id="PF25573">
    <property type="entry name" value="TPR_PSMD3_N"/>
    <property type="match status" value="1"/>
</dbReference>
<dbReference type="PROSITE" id="PS50250">
    <property type="entry name" value="PCI"/>
    <property type="match status" value="1"/>
</dbReference>
<dbReference type="OrthoDB" id="1713558at2759"/>
<feature type="domain" description="PCI" evidence="4">
    <location>
        <begin position="272"/>
        <end position="452"/>
    </location>
</feature>
<evidence type="ECO:0000259" key="4">
    <source>
        <dbReference type="PROSITE" id="PS50250"/>
    </source>
</evidence>
<evidence type="ECO:0000313" key="5">
    <source>
        <dbReference type="EMBL" id="GHP12258.1"/>
    </source>
</evidence>
<evidence type="ECO:0000313" key="6">
    <source>
        <dbReference type="Proteomes" id="UP000660262"/>
    </source>
</evidence>
<dbReference type="PANTHER" id="PTHR10758">
    <property type="entry name" value="26S PROTEASOME NON-ATPASE REGULATORY SUBUNIT 3/COP9 SIGNALOSOME COMPLEX SUBUNIT 3"/>
    <property type="match status" value="1"/>
</dbReference>
<dbReference type="GO" id="GO:0006511">
    <property type="term" value="P:ubiquitin-dependent protein catabolic process"/>
    <property type="evidence" value="ECO:0007669"/>
    <property type="project" value="TreeGrafter"/>
</dbReference>
<name>A0A830HZ16_9CHLO</name>
<dbReference type="InterPro" id="IPR057985">
    <property type="entry name" value="TPR_PSMD3_N"/>
</dbReference>
<dbReference type="GO" id="GO:0030234">
    <property type="term" value="F:enzyme regulator activity"/>
    <property type="evidence" value="ECO:0007669"/>
    <property type="project" value="InterPro"/>
</dbReference>
<organism evidence="5 6">
    <name type="scientific">Pycnococcus provasolii</name>
    <dbReference type="NCBI Taxonomy" id="41880"/>
    <lineage>
        <taxon>Eukaryota</taxon>
        <taxon>Viridiplantae</taxon>
        <taxon>Chlorophyta</taxon>
        <taxon>Pseudoscourfieldiophyceae</taxon>
        <taxon>Pseudoscourfieldiales</taxon>
        <taxon>Pycnococcaceae</taxon>
        <taxon>Pycnococcus</taxon>
    </lineage>
</organism>
<dbReference type="PANTHER" id="PTHR10758:SF2">
    <property type="entry name" value="26S PROTEASOME NON-ATPASE REGULATORY SUBUNIT 3"/>
    <property type="match status" value="1"/>
</dbReference>
<evidence type="ECO:0000256" key="1">
    <source>
        <dbReference type="ARBA" id="ARBA00007912"/>
    </source>
</evidence>
<dbReference type="GO" id="GO:0042176">
    <property type="term" value="P:regulation of protein catabolic process"/>
    <property type="evidence" value="ECO:0007669"/>
    <property type="project" value="InterPro"/>
</dbReference>
<comment type="similarity">
    <text evidence="1">Belongs to the proteasome subunit S3 family.</text>
</comment>
<dbReference type="InterPro" id="IPR000717">
    <property type="entry name" value="PCI_dom"/>
</dbReference>
<evidence type="ECO:0000256" key="2">
    <source>
        <dbReference type="ARBA" id="ARBA00022942"/>
    </source>
</evidence>
<dbReference type="Pfam" id="PF08375">
    <property type="entry name" value="Rpn3_C"/>
    <property type="match status" value="1"/>
</dbReference>
<sequence length="520" mass="56562">MSVPAAHTPIHIPSIVSLCVRSLLNKEPRTLNRALRLLSISLKDASSSGSQRSWMSAFMDLAFSSAASASLALDLAEPMRLLASLDEETMKKKASAGDVDMKDSTDADAKTKTPADEKQTDEAAAATQKPSAAALNLATPELTLTLYVATAMLLVDAHKYAEALKTCETAVQMAATYNRRTLDLLGARLFRLWGLAAEKSGGTKGLAALRPQMLAYHRTSCVRHDIPGQEVLLNLLLRSYLSERLYAQAERLRSRAPLPEGALGARSNAQQARYLHYLGRIRAVHLEYTEAKECLSQALRKAPARAAAGFRMLTTKWLVVVRMLLGETPERRELTGVKVLAPYFALAAAAREGSLAAFTRVVESHGAVFARDGLSHLVARLRRNVIRSGVRRVALAYTRISLADVASKIGLEGSSSDVASVVAKVIRDGGEGMEEAYIDHASGCLCSRGAPNVYGTRSPAAQFHDRTMFLMDVHNEALRAMRFPAKAGDDGETEEQRRERRLAESELATAIAEEDDDDFL</sequence>
<feature type="region of interest" description="Disordered" evidence="3">
    <location>
        <begin position="93"/>
        <end position="130"/>
    </location>
</feature>